<dbReference type="InterPro" id="IPR011990">
    <property type="entry name" value="TPR-like_helical_dom_sf"/>
</dbReference>
<dbReference type="InterPro" id="IPR012944">
    <property type="entry name" value="SusD_RagB_dom"/>
</dbReference>
<evidence type="ECO:0000259" key="7">
    <source>
        <dbReference type="Pfam" id="PF07980"/>
    </source>
</evidence>
<accession>A0AAE3U6Z7</accession>
<organism evidence="9 10">
    <name type="scientific">Xanthocytophaga flava</name>
    <dbReference type="NCBI Taxonomy" id="3048013"/>
    <lineage>
        <taxon>Bacteria</taxon>
        <taxon>Pseudomonadati</taxon>
        <taxon>Bacteroidota</taxon>
        <taxon>Cytophagia</taxon>
        <taxon>Cytophagales</taxon>
        <taxon>Rhodocytophagaceae</taxon>
        <taxon>Xanthocytophaga</taxon>
    </lineage>
</organism>
<dbReference type="Proteomes" id="UP001241110">
    <property type="component" value="Unassembled WGS sequence"/>
</dbReference>
<evidence type="ECO:0000256" key="4">
    <source>
        <dbReference type="ARBA" id="ARBA00023136"/>
    </source>
</evidence>
<gene>
    <name evidence="9" type="ORF">QNI16_11355</name>
</gene>
<evidence type="ECO:0000256" key="5">
    <source>
        <dbReference type="ARBA" id="ARBA00023237"/>
    </source>
</evidence>
<keyword evidence="5" id="KW-0998">Cell outer membrane</keyword>
<evidence type="ECO:0000313" key="9">
    <source>
        <dbReference type="EMBL" id="MDJ1481082.1"/>
    </source>
</evidence>
<keyword evidence="3 6" id="KW-0732">Signal</keyword>
<sequence length="589" mass="65563">MKTMNKKTILTILSAITLLCSTSCGDNFLAKEPLGRYSPESLQNAAGVEGLLVGAYGMLDGIPVGTGQSDWHGSIHSWIFGDVVSDDAYKGTDAGDQPEQTFLETYQWLETNNHVRGKWSALYNGVARTNQVLQTLTKATDMDPARAAQVTAEARFLRGLYHFEAKRMWNNIPYYDETIYNSSDPSSVKISNTEDAWPKIIADFEAAISVLPAKQPGFPGRPTRYSAMAMLAKCYMFQAFDIATGTARLDNINKAKPLLDTIITSGRYTLMPQYHQNWSADPANRNNAESIFEVQYQVTAAADGGGNAGMDLAWPYNNGPGGCCGFYQPSQNLVNAHKTDPVTGLPLLDTFNETDVKSDEGVKSGDPFTAETGTLDPRLDWSVGRRSIPYMDWGTHPGRDWIRDQAYGGPYSPKKHIPEKRNSGVSGNVRRHANNYRMVRYAHVLLWAAECEVELGNLEKAREYVNLIRARAANPAGMVLTSGGTPAANYFIKEYDAPWTDAETARKAVRFEHRLEFAMEGTRFFDLVRWGIAAQTLNTFLTKEQVRRTYLNGAQFIKGKHEYYPIPFQEIVNTKVDGKDVLVQNPGYN</sequence>
<evidence type="ECO:0000256" key="6">
    <source>
        <dbReference type="SAM" id="SignalP"/>
    </source>
</evidence>
<evidence type="ECO:0000256" key="3">
    <source>
        <dbReference type="ARBA" id="ARBA00022729"/>
    </source>
</evidence>
<evidence type="ECO:0000313" key="10">
    <source>
        <dbReference type="Proteomes" id="UP001241110"/>
    </source>
</evidence>
<dbReference type="Gene3D" id="1.25.40.390">
    <property type="match status" value="1"/>
</dbReference>
<dbReference type="Pfam" id="PF14322">
    <property type="entry name" value="SusD-like_3"/>
    <property type="match status" value="1"/>
</dbReference>
<comment type="caution">
    <text evidence="9">The sequence shown here is derived from an EMBL/GenBank/DDBJ whole genome shotgun (WGS) entry which is preliminary data.</text>
</comment>
<comment type="similarity">
    <text evidence="2">Belongs to the SusD family.</text>
</comment>
<reference evidence="9" key="1">
    <citation type="submission" date="2023-05" db="EMBL/GenBank/DDBJ databases">
        <authorList>
            <person name="Zhang X."/>
        </authorList>
    </citation>
    <scope>NUCLEOTIDE SEQUENCE</scope>
    <source>
        <strain evidence="9">YF14B1</strain>
    </source>
</reference>
<dbReference type="SUPFAM" id="SSF48452">
    <property type="entry name" value="TPR-like"/>
    <property type="match status" value="1"/>
</dbReference>
<dbReference type="RefSeq" id="WP_313978411.1">
    <property type="nucleotide sequence ID" value="NZ_JASJOS010000004.1"/>
</dbReference>
<evidence type="ECO:0000256" key="1">
    <source>
        <dbReference type="ARBA" id="ARBA00004442"/>
    </source>
</evidence>
<evidence type="ECO:0000256" key="2">
    <source>
        <dbReference type="ARBA" id="ARBA00006275"/>
    </source>
</evidence>
<feature type="domain" description="SusD-like N-terminal" evidence="8">
    <location>
        <begin position="104"/>
        <end position="236"/>
    </location>
</feature>
<feature type="signal peptide" evidence="6">
    <location>
        <begin position="1"/>
        <end position="25"/>
    </location>
</feature>
<comment type="subcellular location">
    <subcellularLocation>
        <location evidence="1">Cell outer membrane</location>
    </subcellularLocation>
</comment>
<evidence type="ECO:0000259" key="8">
    <source>
        <dbReference type="Pfam" id="PF14322"/>
    </source>
</evidence>
<dbReference type="GO" id="GO:0009279">
    <property type="term" value="C:cell outer membrane"/>
    <property type="evidence" value="ECO:0007669"/>
    <property type="project" value="UniProtKB-SubCell"/>
</dbReference>
<name>A0AAE3U6Z7_9BACT</name>
<keyword evidence="4" id="KW-0472">Membrane</keyword>
<feature type="chain" id="PRO_5041920457" evidence="6">
    <location>
        <begin position="26"/>
        <end position="589"/>
    </location>
</feature>
<feature type="domain" description="RagB/SusD" evidence="7">
    <location>
        <begin position="289"/>
        <end position="588"/>
    </location>
</feature>
<dbReference type="EMBL" id="JASJOS010000004">
    <property type="protein sequence ID" value="MDJ1481082.1"/>
    <property type="molecule type" value="Genomic_DNA"/>
</dbReference>
<dbReference type="InterPro" id="IPR033985">
    <property type="entry name" value="SusD-like_N"/>
</dbReference>
<dbReference type="Pfam" id="PF07980">
    <property type="entry name" value="SusD_RagB"/>
    <property type="match status" value="1"/>
</dbReference>
<proteinExistence type="inferred from homology"/>
<dbReference type="AlphaFoldDB" id="A0AAE3U6Z7"/>
<protein>
    <submittedName>
        <fullName evidence="9">RagB/SusD family nutrient uptake outer membrane protein</fullName>
    </submittedName>
</protein>